<name>A0A2Z2UBZ9_9CAUD</name>
<dbReference type="Proteomes" id="UP000260452">
    <property type="component" value="Genome"/>
</dbReference>
<accession>A0A2Z2UBZ9</accession>
<evidence type="ECO:0000313" key="2">
    <source>
        <dbReference type="Proteomes" id="UP000260452"/>
    </source>
</evidence>
<sequence length="158" mass="18355">MIKTYHKTTTIKVEQFDGSNEMVEKYKMMDAGTMIGTQHSPELYLEGSGKVVIGDWIATGVNGEHWTIADDIFKQRCEELPVIPKSVADWIEECKQKHISIGDMLCSERRPEQMRDWMALTPGTYQFDYARYHKYQELVAKAWLEGYQVEAQHDTRTD</sequence>
<gene>
    <name evidence="1" type="ORF">Lb_30</name>
</gene>
<proteinExistence type="predicted"/>
<protein>
    <recommendedName>
        <fullName evidence="3">DUF1642 domain-containing protein</fullName>
    </recommendedName>
</protein>
<dbReference type="InterPro" id="IPR012865">
    <property type="entry name" value="DUF1642"/>
</dbReference>
<organism evidence="1 2">
    <name type="scientific">Lactobacillus phage Lb</name>
    <dbReference type="NCBI Taxonomy" id="2048517"/>
    <lineage>
        <taxon>Viruses</taxon>
        <taxon>Duplodnaviria</taxon>
        <taxon>Heunggongvirae</taxon>
        <taxon>Uroviricota</taxon>
        <taxon>Caudoviricetes</taxon>
        <taxon>Heilongjiangvirus</taxon>
        <taxon>Heilongjiangvirus Lb</taxon>
    </lineage>
</organism>
<evidence type="ECO:0008006" key="3">
    <source>
        <dbReference type="Google" id="ProtNLM"/>
    </source>
</evidence>
<dbReference type="EMBL" id="MG020111">
    <property type="protein sequence ID" value="ATN94194.1"/>
    <property type="molecule type" value="Genomic_DNA"/>
</dbReference>
<dbReference type="Pfam" id="PF07852">
    <property type="entry name" value="DUF1642"/>
    <property type="match status" value="1"/>
</dbReference>
<reference evidence="1 2" key="1">
    <citation type="submission" date="2017-09" db="EMBL/GenBank/DDBJ databases">
        <title>Genome sequence and analysis of a bacteriophage of Lactobacillus brevis.</title>
        <authorList>
            <person name="Yu M."/>
            <person name="Qi R."/>
            <person name="Jiang X."/>
            <person name="Tang T."/>
            <person name="Qiao X."/>
            <person name="Jiang Y."/>
            <person name="Tang L."/>
            <person name="Wang L."/>
            <person name="Xu Y."/>
            <person name="Li Y."/>
        </authorList>
    </citation>
    <scope>NUCLEOTIDE SEQUENCE [LARGE SCALE GENOMIC DNA]</scope>
</reference>
<keyword evidence="2" id="KW-1185">Reference proteome</keyword>
<evidence type="ECO:0000313" key="1">
    <source>
        <dbReference type="EMBL" id="ATN94194.1"/>
    </source>
</evidence>